<feature type="signal peptide" evidence="4">
    <location>
        <begin position="1"/>
        <end position="20"/>
    </location>
</feature>
<protein>
    <submittedName>
        <fullName evidence="7">Kielin/chordin-like protein</fullName>
    </submittedName>
</protein>
<proteinExistence type="predicted"/>
<reference evidence="7" key="1">
    <citation type="submission" date="2025-08" db="UniProtKB">
        <authorList>
            <consortium name="RefSeq"/>
        </authorList>
    </citation>
    <scope>IDENTIFICATION</scope>
</reference>
<dbReference type="RefSeq" id="XP_012939323.1">
    <property type="nucleotide sequence ID" value="XM_013083869.2"/>
</dbReference>
<comment type="subcellular location">
    <subcellularLocation>
        <location evidence="1">Secreted</location>
    </subcellularLocation>
</comment>
<keyword evidence="2" id="KW-0964">Secreted</keyword>
<dbReference type="GeneID" id="106012099"/>
<sequence>MANQFLILCSLAVLVHSALSCTYQGKDFKIGEKFPAVDGCNECVCGAIGVLCTKMMCSFKTTVPAGKSCTVDVAGVPTTYPNGQSYKSPDGCNTCVCQDGMPICTLMACIKDTTCTDPATGKTYAPGSSFKSSDGCNTCNCFNGIISCTEMACMNTGVCFDDSTGQTYKTGETFEAPDGCNTCSCQKTVISCTKIAC</sequence>
<dbReference type="SMART" id="SM00215">
    <property type="entry name" value="VWC_out"/>
    <property type="match status" value="1"/>
</dbReference>
<evidence type="ECO:0000313" key="7">
    <source>
        <dbReference type="RefSeq" id="XP_012939323.1"/>
    </source>
</evidence>
<dbReference type="PANTHER" id="PTHR46698:SF4">
    <property type="entry name" value="CROSSVEINLESS 2"/>
    <property type="match status" value="1"/>
</dbReference>
<dbReference type="InterPro" id="IPR001007">
    <property type="entry name" value="VWF_dom"/>
</dbReference>
<evidence type="ECO:0000256" key="1">
    <source>
        <dbReference type="ARBA" id="ARBA00004613"/>
    </source>
</evidence>
<dbReference type="SUPFAM" id="SSF57603">
    <property type="entry name" value="FnI-like domain"/>
    <property type="match status" value="3"/>
</dbReference>
<evidence type="ECO:0000256" key="4">
    <source>
        <dbReference type="SAM" id="SignalP"/>
    </source>
</evidence>
<evidence type="ECO:0000256" key="2">
    <source>
        <dbReference type="ARBA" id="ARBA00022525"/>
    </source>
</evidence>
<evidence type="ECO:0000259" key="5">
    <source>
        <dbReference type="SMART" id="SM00215"/>
    </source>
</evidence>
<gene>
    <name evidence="7" type="primary">LOC106012099</name>
</gene>
<accession>A0ABM1A271</accession>
<dbReference type="InterPro" id="IPR008037">
    <property type="entry name" value="Pacifastin_dom"/>
</dbReference>
<dbReference type="InterPro" id="IPR052424">
    <property type="entry name" value="Kielin_Chordin-BMP_Reg"/>
</dbReference>
<dbReference type="Gene3D" id="2.10.70.10">
    <property type="entry name" value="Complement Module, domain 1"/>
    <property type="match status" value="4"/>
</dbReference>
<evidence type="ECO:0000313" key="6">
    <source>
        <dbReference type="Proteomes" id="UP000694888"/>
    </source>
</evidence>
<keyword evidence="6" id="KW-1185">Reference proteome</keyword>
<keyword evidence="3 4" id="KW-0732">Signal</keyword>
<evidence type="ECO:0000256" key="3">
    <source>
        <dbReference type="ARBA" id="ARBA00022729"/>
    </source>
</evidence>
<name>A0ABM1A271_APLCA</name>
<dbReference type="Proteomes" id="UP000694888">
    <property type="component" value="Unplaced"/>
</dbReference>
<dbReference type="Pfam" id="PF05375">
    <property type="entry name" value="Pacifastin_I"/>
    <property type="match status" value="2"/>
</dbReference>
<dbReference type="PANTHER" id="PTHR46698">
    <property type="entry name" value="CROSSVEINLESS 2"/>
    <property type="match status" value="1"/>
</dbReference>
<feature type="chain" id="PRO_5046096696" evidence="4">
    <location>
        <begin position="21"/>
        <end position="197"/>
    </location>
</feature>
<organism evidence="6 7">
    <name type="scientific">Aplysia californica</name>
    <name type="common">California sea hare</name>
    <dbReference type="NCBI Taxonomy" id="6500"/>
    <lineage>
        <taxon>Eukaryota</taxon>
        <taxon>Metazoa</taxon>
        <taxon>Spiralia</taxon>
        <taxon>Lophotrochozoa</taxon>
        <taxon>Mollusca</taxon>
        <taxon>Gastropoda</taxon>
        <taxon>Heterobranchia</taxon>
        <taxon>Euthyneura</taxon>
        <taxon>Tectipleura</taxon>
        <taxon>Aplysiida</taxon>
        <taxon>Aplysioidea</taxon>
        <taxon>Aplysiidae</taxon>
        <taxon>Aplysia</taxon>
    </lineage>
</organism>
<feature type="domain" description="VWFC" evidence="5">
    <location>
        <begin position="115"/>
        <end position="185"/>
    </location>
</feature>